<keyword evidence="2" id="KW-0413">Isomerase</keyword>
<evidence type="ECO:0000256" key="2">
    <source>
        <dbReference type="ARBA" id="ARBA00023235"/>
    </source>
</evidence>
<dbReference type="Pfam" id="PF02567">
    <property type="entry name" value="PhzC-PhzF"/>
    <property type="match status" value="1"/>
</dbReference>
<dbReference type="Proteomes" id="UP001141552">
    <property type="component" value="Unassembled WGS sequence"/>
</dbReference>
<protein>
    <submittedName>
        <fullName evidence="3">Uncharacterized protein</fullName>
    </submittedName>
</protein>
<dbReference type="GO" id="GO:0016853">
    <property type="term" value="F:isomerase activity"/>
    <property type="evidence" value="ECO:0007669"/>
    <property type="project" value="UniProtKB-KW"/>
</dbReference>
<comment type="similarity">
    <text evidence="1">Belongs to the PhzF family.</text>
</comment>
<evidence type="ECO:0000256" key="1">
    <source>
        <dbReference type="ARBA" id="ARBA00008270"/>
    </source>
</evidence>
<feature type="non-terminal residue" evidence="3">
    <location>
        <position position="1"/>
    </location>
</feature>
<dbReference type="PANTHER" id="PTHR13774">
    <property type="entry name" value="PHENAZINE BIOSYNTHESIS PROTEIN"/>
    <property type="match status" value="1"/>
</dbReference>
<evidence type="ECO:0000313" key="4">
    <source>
        <dbReference type="Proteomes" id="UP001141552"/>
    </source>
</evidence>
<proteinExistence type="inferred from homology"/>
<sequence length="157" mass="17066">MWLSTIEFVTASGILTAKKVPEIKKANASADLNGEAQDSCLIELNFPFVATVECNDVDLALVSRALGGADIVAVRRIILTDDIFVVLPSGKAVTELQPQLDEMLKWPGRGSCLCLCKLCHNTLLEQKARTASPRSGILDIHLDEHSQRVLLRGKAVD</sequence>
<accession>A0A9Q0GMM2</accession>
<gene>
    <name evidence="3" type="ORF">Tsubulata_001185</name>
</gene>
<name>A0A9Q0GMM2_9ROSI</name>
<comment type="caution">
    <text evidence="3">The sequence shown here is derived from an EMBL/GenBank/DDBJ whole genome shotgun (WGS) entry which is preliminary data.</text>
</comment>
<dbReference type="InterPro" id="IPR003719">
    <property type="entry name" value="Phenazine_PhzF-like"/>
</dbReference>
<dbReference type="PANTHER" id="PTHR13774:SF17">
    <property type="entry name" value="PHENAZINE BIOSYNTHESIS-LIKE DOMAIN-CONTAINING PROTEIN"/>
    <property type="match status" value="1"/>
</dbReference>
<dbReference type="OrthoDB" id="75169at2759"/>
<dbReference type="AlphaFoldDB" id="A0A9Q0GMM2"/>
<dbReference type="GO" id="GO:0005737">
    <property type="term" value="C:cytoplasm"/>
    <property type="evidence" value="ECO:0007669"/>
    <property type="project" value="TreeGrafter"/>
</dbReference>
<organism evidence="3 4">
    <name type="scientific">Turnera subulata</name>
    <dbReference type="NCBI Taxonomy" id="218843"/>
    <lineage>
        <taxon>Eukaryota</taxon>
        <taxon>Viridiplantae</taxon>
        <taxon>Streptophyta</taxon>
        <taxon>Embryophyta</taxon>
        <taxon>Tracheophyta</taxon>
        <taxon>Spermatophyta</taxon>
        <taxon>Magnoliopsida</taxon>
        <taxon>eudicotyledons</taxon>
        <taxon>Gunneridae</taxon>
        <taxon>Pentapetalae</taxon>
        <taxon>rosids</taxon>
        <taxon>fabids</taxon>
        <taxon>Malpighiales</taxon>
        <taxon>Passifloraceae</taxon>
        <taxon>Turnera</taxon>
    </lineage>
</organism>
<keyword evidence="4" id="KW-1185">Reference proteome</keyword>
<reference evidence="3" key="1">
    <citation type="submission" date="2022-02" db="EMBL/GenBank/DDBJ databases">
        <authorList>
            <person name="Henning P.M."/>
            <person name="McCubbin A.G."/>
            <person name="Shore J.S."/>
        </authorList>
    </citation>
    <scope>NUCLEOTIDE SEQUENCE</scope>
    <source>
        <strain evidence="3">F60SS</strain>
        <tissue evidence="3">Leaves</tissue>
    </source>
</reference>
<reference evidence="3" key="2">
    <citation type="journal article" date="2023" name="Plants (Basel)">
        <title>Annotation of the Turnera subulata (Passifloraceae) Draft Genome Reveals the S-Locus Evolved after the Divergence of Turneroideae from Passifloroideae in a Stepwise Manner.</title>
        <authorList>
            <person name="Henning P.M."/>
            <person name="Roalson E.H."/>
            <person name="Mir W."/>
            <person name="McCubbin A.G."/>
            <person name="Shore J.S."/>
        </authorList>
    </citation>
    <scope>NUCLEOTIDE SEQUENCE</scope>
    <source>
        <strain evidence="3">F60SS</strain>
    </source>
</reference>
<dbReference type="SUPFAM" id="SSF54506">
    <property type="entry name" value="Diaminopimelate epimerase-like"/>
    <property type="match status" value="1"/>
</dbReference>
<evidence type="ECO:0000313" key="3">
    <source>
        <dbReference type="EMBL" id="KAJ4851304.1"/>
    </source>
</evidence>
<dbReference type="EMBL" id="JAKUCV010000089">
    <property type="protein sequence ID" value="KAJ4851304.1"/>
    <property type="molecule type" value="Genomic_DNA"/>
</dbReference>